<dbReference type="PANTHER" id="PTHR34427:SF5">
    <property type="entry name" value="DUF4283 DOMAIN-CONTAINING PROTEIN"/>
    <property type="match status" value="1"/>
</dbReference>
<name>A0ABY9CC84_VITVI</name>
<proteinExistence type="predicted"/>
<gene>
    <name evidence="1" type="ORF">VitviT2T_011669</name>
</gene>
<dbReference type="EMBL" id="CP126655">
    <property type="protein sequence ID" value="WJZ92687.1"/>
    <property type="molecule type" value="Genomic_DNA"/>
</dbReference>
<protein>
    <recommendedName>
        <fullName evidence="3">DUF4283 domain-containing protein</fullName>
    </recommendedName>
</protein>
<organism evidence="1 2">
    <name type="scientific">Vitis vinifera</name>
    <name type="common">Grape</name>
    <dbReference type="NCBI Taxonomy" id="29760"/>
    <lineage>
        <taxon>Eukaryota</taxon>
        <taxon>Viridiplantae</taxon>
        <taxon>Streptophyta</taxon>
        <taxon>Embryophyta</taxon>
        <taxon>Tracheophyta</taxon>
        <taxon>Spermatophyta</taxon>
        <taxon>Magnoliopsida</taxon>
        <taxon>eudicotyledons</taxon>
        <taxon>Gunneridae</taxon>
        <taxon>Pentapetalae</taxon>
        <taxon>rosids</taxon>
        <taxon>Vitales</taxon>
        <taxon>Vitaceae</taxon>
        <taxon>Viteae</taxon>
        <taxon>Vitis</taxon>
    </lineage>
</organism>
<keyword evidence="2" id="KW-1185">Reference proteome</keyword>
<evidence type="ECO:0000313" key="2">
    <source>
        <dbReference type="Proteomes" id="UP001227230"/>
    </source>
</evidence>
<reference evidence="1 2" key="1">
    <citation type="journal article" date="2023" name="Hortic Res">
        <title>The complete reference genome for grapevine (Vitis vinifera L.) genetics and breeding.</title>
        <authorList>
            <person name="Shi X."/>
            <person name="Cao S."/>
            <person name="Wang X."/>
            <person name="Huang S."/>
            <person name="Wang Y."/>
            <person name="Liu Z."/>
            <person name="Liu W."/>
            <person name="Leng X."/>
            <person name="Peng Y."/>
            <person name="Wang N."/>
            <person name="Wang Y."/>
            <person name="Ma Z."/>
            <person name="Xu X."/>
            <person name="Zhang F."/>
            <person name="Xue H."/>
            <person name="Zhong H."/>
            <person name="Wang Y."/>
            <person name="Zhang K."/>
            <person name="Velt A."/>
            <person name="Avia K."/>
            <person name="Holtgrawe D."/>
            <person name="Grimplet J."/>
            <person name="Matus J.T."/>
            <person name="Ware D."/>
            <person name="Wu X."/>
            <person name="Wang H."/>
            <person name="Liu C."/>
            <person name="Fang Y."/>
            <person name="Rustenholz C."/>
            <person name="Cheng Z."/>
            <person name="Xiao H."/>
            <person name="Zhou Y."/>
        </authorList>
    </citation>
    <scope>NUCLEOTIDE SEQUENCE [LARGE SCALE GENOMIC DNA]</scope>
    <source>
        <strain evidence="2">cv. Pinot noir / PN40024</strain>
        <tissue evidence="1">Leaf</tissue>
    </source>
</reference>
<sequence length="293" mass="33135">MCTQLQQVVQETILLLSFCQVNLVPAGFSDFMGMIMFSKFKTNLSYLQFWLLLETVKEASSLQELRFLKVKGGYTVHLRRWSPRVNKEVLGKFRGGWIELRGLPFHLWFEVHLKKIVDQWGMVIEIDWRTLKLFDLSKARVRILMKERIVLPALIEVINGGWVFTISATMVGAEDKRRVRGMGESTQGGFESHSWTCGRMLDEKAKCWSLNGVVNGIQGGVESQKDEDASDGTHGKRSVVMGNSCIQPSSPFNLNSNKEGNGSFGPKLFGEDCSRKGKAHSSFEDWCRASNMV</sequence>
<dbReference type="PANTHER" id="PTHR34427">
    <property type="entry name" value="DUF4283 DOMAIN PROTEIN"/>
    <property type="match status" value="1"/>
</dbReference>
<accession>A0ABY9CC84</accession>
<dbReference type="Proteomes" id="UP001227230">
    <property type="component" value="Chromosome 8"/>
</dbReference>
<evidence type="ECO:0000313" key="1">
    <source>
        <dbReference type="EMBL" id="WJZ92687.1"/>
    </source>
</evidence>
<evidence type="ECO:0008006" key="3">
    <source>
        <dbReference type="Google" id="ProtNLM"/>
    </source>
</evidence>